<sequence>MRTDPGSSGCGKNIGFVNDVCADGICCFTSIPRNQNHLGVTKVFLKRRNASYGIKLLYTALQSKDIVFNPCKCLEFYLRGLITPTGHSIGALLRCGIFGKKYRPYTCNEFPDKPDSFMHDIPAPCIYNEYLAPEDYITLKHKHIFRLYFAIRDDQKFLKKIAPGFTAEEIRKKLNLCENVGKISAIWDEKPAEYFLLEAPKSACVLYTSKVHPKIESIKQAYHLWQGHIESWLERHYGIKWQENLNHAMKQESEKLKGMK</sequence>
<evidence type="ECO:0000313" key="1">
    <source>
        <dbReference type="EMBL" id="KKO18704.1"/>
    </source>
</evidence>
<dbReference type="EMBL" id="LAQJ01000239">
    <property type="protein sequence ID" value="KKO18704.1"/>
    <property type="molecule type" value="Genomic_DNA"/>
</dbReference>
<organism evidence="1 2">
    <name type="scientific">Candidatus Brocadia fulgida</name>
    <dbReference type="NCBI Taxonomy" id="380242"/>
    <lineage>
        <taxon>Bacteria</taxon>
        <taxon>Pseudomonadati</taxon>
        <taxon>Planctomycetota</taxon>
        <taxon>Candidatus Brocadiia</taxon>
        <taxon>Candidatus Brocadiales</taxon>
        <taxon>Candidatus Brocadiaceae</taxon>
        <taxon>Candidatus Brocadia</taxon>
    </lineage>
</organism>
<name>A0A0M2UW27_9BACT</name>
<dbReference type="Proteomes" id="UP000034954">
    <property type="component" value="Unassembled WGS sequence"/>
</dbReference>
<evidence type="ECO:0000313" key="2">
    <source>
        <dbReference type="Proteomes" id="UP000034954"/>
    </source>
</evidence>
<reference evidence="1 2" key="1">
    <citation type="journal article" date="2013" name="BMC Microbiol.">
        <title>Identification of the type II cytochrome c maturation pathway in anammox bacteria by comparative genomics.</title>
        <authorList>
            <person name="Ferousi C."/>
            <person name="Speth D.R."/>
            <person name="Reimann J."/>
            <person name="Op den Camp H.J."/>
            <person name="Allen J.W."/>
            <person name="Keltjens J.T."/>
            <person name="Jetten M.S."/>
        </authorList>
    </citation>
    <scope>NUCLEOTIDE SEQUENCE [LARGE SCALE GENOMIC DNA]</scope>
    <source>
        <strain evidence="1">RU1</strain>
    </source>
</reference>
<proteinExistence type="predicted"/>
<comment type="caution">
    <text evidence="1">The sequence shown here is derived from an EMBL/GenBank/DDBJ whole genome shotgun (WGS) entry which is preliminary data.</text>
</comment>
<gene>
    <name evidence="1" type="ORF">BROFUL_02583</name>
</gene>
<dbReference type="AlphaFoldDB" id="A0A0M2UW27"/>
<protein>
    <submittedName>
        <fullName evidence="1">Uncharacterized protein</fullName>
    </submittedName>
</protein>
<accession>A0A0M2UW27</accession>
<keyword evidence="2" id="KW-1185">Reference proteome</keyword>